<evidence type="ECO:0000313" key="2">
    <source>
        <dbReference type="Proteomes" id="UP000744676"/>
    </source>
</evidence>
<gene>
    <name evidence="1" type="ORF">D0Z00_003755</name>
</gene>
<organism evidence="1 2">
    <name type="scientific">Geotrichum galactomycetum</name>
    <dbReference type="NCBI Taxonomy" id="27317"/>
    <lineage>
        <taxon>Eukaryota</taxon>
        <taxon>Fungi</taxon>
        <taxon>Dikarya</taxon>
        <taxon>Ascomycota</taxon>
        <taxon>Saccharomycotina</taxon>
        <taxon>Dipodascomycetes</taxon>
        <taxon>Dipodascales</taxon>
        <taxon>Dipodascaceae</taxon>
        <taxon>Geotrichum</taxon>
    </lineage>
</organism>
<name>A0ACB6V0F1_9ASCO</name>
<dbReference type="Proteomes" id="UP000744676">
    <property type="component" value="Unassembled WGS sequence"/>
</dbReference>
<accession>A0ACB6V0F1</accession>
<protein>
    <submittedName>
        <fullName evidence="1">Uncharacterized protein</fullName>
    </submittedName>
</protein>
<sequence length="246" mass="27063">MNDLKDLGVHTLELDVTSDESVANALKYVEKESGGRLDFLFNNAGASCTFPAMDLKVADAEACFAVNFFGVIRVTKQFLPLLIEAKGAVVQTGSVAGKLPFPFASVYSASKAALHQYSDVLRIELEPFGVKVVTLVVAAVLTDIADDRPLPKDSLYIDIETDGVQARRTMAKDNNPMPADVFAKRVIHKLTTPVIPPRIIWDGHGAWFLWFLNLFVPKFLIALVFANRFKLNRLAGLIQAKKAKND</sequence>
<dbReference type="EMBL" id="QVQA01000192">
    <property type="protein sequence ID" value="KAF5093970.1"/>
    <property type="molecule type" value="Genomic_DNA"/>
</dbReference>
<evidence type="ECO:0000313" key="1">
    <source>
        <dbReference type="EMBL" id="KAF5093970.1"/>
    </source>
</evidence>
<proteinExistence type="predicted"/>
<comment type="caution">
    <text evidence="1">The sequence shown here is derived from an EMBL/GenBank/DDBJ whole genome shotgun (WGS) entry which is preliminary data.</text>
</comment>
<keyword evidence="2" id="KW-1185">Reference proteome</keyword>
<reference evidence="1 2" key="1">
    <citation type="journal article" date="2020" name="Front. Microbiol.">
        <title>Phenotypic and Genetic Characterization of the Cheese Ripening Yeast Geotrichum candidum.</title>
        <authorList>
            <person name="Perkins V."/>
            <person name="Vignola S."/>
            <person name="Lessard M.H."/>
            <person name="Plante P.L."/>
            <person name="Corbeil J."/>
            <person name="Dugat-Bony E."/>
            <person name="Frenette M."/>
            <person name="Labrie S."/>
        </authorList>
    </citation>
    <scope>NUCLEOTIDE SEQUENCE [LARGE SCALE GENOMIC DNA]</scope>
    <source>
        <strain evidence="1 2">LMA-1147</strain>
    </source>
</reference>